<sequence length="108" mass="13097">MSKKRTRRESCSIRDIQRRLATIDQRDQDFNETVQLFHQRSSLAVQYTSSNRSKSPMEKRSDTRRHSWIDPRSFEEWRKTISNFTLDEKYPRAIQKLVKRRQYASNSN</sequence>
<dbReference type="Proteomes" id="UP000663872">
    <property type="component" value="Unassembled WGS sequence"/>
</dbReference>
<gene>
    <name evidence="2" type="ORF">GRG538_LOCUS2459</name>
</gene>
<proteinExistence type="predicted"/>
<evidence type="ECO:0000313" key="3">
    <source>
        <dbReference type="Proteomes" id="UP000663872"/>
    </source>
</evidence>
<feature type="compositionally biased region" description="Basic and acidic residues" evidence="1">
    <location>
        <begin position="55"/>
        <end position="65"/>
    </location>
</feature>
<evidence type="ECO:0000256" key="1">
    <source>
        <dbReference type="SAM" id="MobiDB-lite"/>
    </source>
</evidence>
<reference evidence="2" key="1">
    <citation type="submission" date="2021-02" db="EMBL/GenBank/DDBJ databases">
        <authorList>
            <person name="Nowell W R."/>
        </authorList>
    </citation>
    <scope>NUCLEOTIDE SEQUENCE</scope>
</reference>
<protein>
    <submittedName>
        <fullName evidence="2">Uncharacterized protein</fullName>
    </submittedName>
</protein>
<accession>A0A817TDP0</accession>
<dbReference type="EMBL" id="CAJNYT010000058">
    <property type="protein sequence ID" value="CAF3321232.1"/>
    <property type="molecule type" value="Genomic_DNA"/>
</dbReference>
<feature type="region of interest" description="Disordered" evidence="1">
    <location>
        <begin position="46"/>
        <end position="65"/>
    </location>
</feature>
<evidence type="ECO:0000313" key="2">
    <source>
        <dbReference type="EMBL" id="CAF3321232.1"/>
    </source>
</evidence>
<organism evidence="2 3">
    <name type="scientific">Rotaria socialis</name>
    <dbReference type="NCBI Taxonomy" id="392032"/>
    <lineage>
        <taxon>Eukaryota</taxon>
        <taxon>Metazoa</taxon>
        <taxon>Spiralia</taxon>
        <taxon>Gnathifera</taxon>
        <taxon>Rotifera</taxon>
        <taxon>Eurotatoria</taxon>
        <taxon>Bdelloidea</taxon>
        <taxon>Philodinida</taxon>
        <taxon>Philodinidae</taxon>
        <taxon>Rotaria</taxon>
    </lineage>
</organism>
<comment type="caution">
    <text evidence="2">The sequence shown here is derived from an EMBL/GenBank/DDBJ whole genome shotgun (WGS) entry which is preliminary data.</text>
</comment>
<name>A0A817TDP0_9BILA</name>
<dbReference type="AlphaFoldDB" id="A0A817TDP0"/>